<proteinExistence type="predicted"/>
<keyword evidence="1" id="KW-0472">Membrane</keyword>
<comment type="caution">
    <text evidence="2">The sequence shown here is derived from an EMBL/GenBank/DDBJ whole genome shotgun (WGS) entry which is preliminary data.</text>
</comment>
<gene>
    <name evidence="2" type="ORF">FRX31_009227</name>
</gene>
<dbReference type="PANTHER" id="PTHR37714:SF1">
    <property type="entry name" value="PROTEIN, PUTATIVE-RELATED"/>
    <property type="match status" value="1"/>
</dbReference>
<feature type="transmembrane region" description="Helical" evidence="1">
    <location>
        <begin position="7"/>
        <end position="27"/>
    </location>
</feature>
<dbReference type="AlphaFoldDB" id="A0A7J6WW96"/>
<dbReference type="EMBL" id="JABWDY010009757">
    <property type="protein sequence ID" value="KAF5201187.1"/>
    <property type="molecule type" value="Genomic_DNA"/>
</dbReference>
<dbReference type="Proteomes" id="UP000554482">
    <property type="component" value="Unassembled WGS sequence"/>
</dbReference>
<dbReference type="PANTHER" id="PTHR37714">
    <property type="entry name" value="PROTEIN, PUTATIVE-RELATED"/>
    <property type="match status" value="1"/>
</dbReference>
<accession>A0A7J6WW96</accession>
<reference evidence="2 3" key="1">
    <citation type="submission" date="2020-06" db="EMBL/GenBank/DDBJ databases">
        <title>Transcriptomic and genomic resources for Thalictrum thalictroides and T. hernandezii: Facilitating candidate gene discovery in an emerging model plant lineage.</title>
        <authorList>
            <person name="Arias T."/>
            <person name="Riano-Pachon D.M."/>
            <person name="Di Stilio V.S."/>
        </authorList>
    </citation>
    <scope>NUCLEOTIDE SEQUENCE [LARGE SCALE GENOMIC DNA]</scope>
    <source>
        <strain evidence="3">cv. WT478/WT964</strain>
        <tissue evidence="2">Leaves</tissue>
    </source>
</reference>
<evidence type="ECO:0000313" key="2">
    <source>
        <dbReference type="EMBL" id="KAF5201187.1"/>
    </source>
</evidence>
<evidence type="ECO:0000313" key="3">
    <source>
        <dbReference type="Proteomes" id="UP000554482"/>
    </source>
</evidence>
<keyword evidence="3" id="KW-1185">Reference proteome</keyword>
<sequence length="121" mass="12981">MVMICDGVVANMTSLYLGVIVIMKLFGLITERSFSGCFVVAVSTFVVGSIFIGALTWDVSRKATYATSPDRYYHLSGRGGGGGKQRCHGGGICWHGVSVESSVSQIRFQLPQQPLTTLTLS</sequence>
<keyword evidence="1 2" id="KW-0812">Transmembrane</keyword>
<evidence type="ECO:0000256" key="1">
    <source>
        <dbReference type="SAM" id="Phobius"/>
    </source>
</evidence>
<keyword evidence="1" id="KW-1133">Transmembrane helix</keyword>
<dbReference type="OrthoDB" id="1723061at2759"/>
<organism evidence="2 3">
    <name type="scientific">Thalictrum thalictroides</name>
    <name type="common">Rue-anemone</name>
    <name type="synonym">Anemone thalictroides</name>
    <dbReference type="NCBI Taxonomy" id="46969"/>
    <lineage>
        <taxon>Eukaryota</taxon>
        <taxon>Viridiplantae</taxon>
        <taxon>Streptophyta</taxon>
        <taxon>Embryophyta</taxon>
        <taxon>Tracheophyta</taxon>
        <taxon>Spermatophyta</taxon>
        <taxon>Magnoliopsida</taxon>
        <taxon>Ranunculales</taxon>
        <taxon>Ranunculaceae</taxon>
        <taxon>Thalictroideae</taxon>
        <taxon>Thalictrum</taxon>
    </lineage>
</organism>
<protein>
    <submittedName>
        <fullName evidence="2">Transmembrane protein</fullName>
    </submittedName>
</protein>
<name>A0A7J6WW96_THATH</name>
<feature type="transmembrane region" description="Helical" evidence="1">
    <location>
        <begin position="33"/>
        <end position="55"/>
    </location>
</feature>